<evidence type="ECO:0000313" key="1">
    <source>
        <dbReference type="EMBL" id="QPK12837.1"/>
    </source>
</evidence>
<proteinExistence type="predicted"/>
<dbReference type="GO" id="GO:0003824">
    <property type="term" value="F:catalytic activity"/>
    <property type="evidence" value="ECO:0007669"/>
    <property type="project" value="UniProtKB-ARBA"/>
</dbReference>
<dbReference type="PROSITE" id="PS50887">
    <property type="entry name" value="GGDEF"/>
    <property type="match status" value="1"/>
</dbReference>
<dbReference type="Proteomes" id="UP000540266">
    <property type="component" value="Plasmid pBS3d"/>
</dbReference>
<dbReference type="SMART" id="SM00052">
    <property type="entry name" value="EAL"/>
    <property type="match status" value="1"/>
</dbReference>
<dbReference type="SUPFAM" id="SSF55073">
    <property type="entry name" value="Nucleotide cyclase"/>
    <property type="match status" value="1"/>
</dbReference>
<gene>
    <name evidence="1" type="ORF">HER27_028085</name>
</gene>
<name>A0A7X6ETU5_9HYPH</name>
<sequence length="648" mass="72220">MSAAYPTVRRDESTDSFSFSEACKSLEAENDSVRRQSSRHGLWIAVAVYVSFALPDRWLIPDVAPATITARFVVAAMALLAFEVLRLAKAKTVWLDITCALALLAGYLAWLYPAIGTRDVTAMSYYMIFGAIFMMGANLFFSFPFRLSVITSSFVLCAFFVTIEAYFPSSQIYKLAFGMFYISCFVFTSSINWRLNVERRNVLLNAAEARYQHWEASERGRSLLELSNTDYLTGISNRRALDRRLDECWAAWKDEGRDFVVFLIDVDFFKRFNDRYGHQEGDRCLTVVANVLKAVVESSGGMIGRYGGEEFIVVMPAETPSIAMSLAERIRVEVEFLAIAHDERPDDSPIVTVSIGVAFTREDVGEKVERIVREADLALYNAKASGRNCIRRFDPSLPRPDDNAGKLVPLLTAAIDRKLVSLVYQPIFDLTNERAKAVEALMRLRMPDGTAVSPRTFIPVAERTGAILELGKWAIETACRDILMTDRMATVSVNVSPIQLRSPGFAASVADILARCGVSGSRLALEVTEGLDMDMQSEVLKCVADLRALGVEIWLDDFGCGFAGLSWLRAIEFQTVKVDRTFLHDCSDPRGLTMLQDMISLIRNRGNTILVEGVETAAQLSLLKDLRIDRVQGFHMGMPVSAERLNAA</sequence>
<reference evidence="1 2" key="1">
    <citation type="submission" date="2020-11" db="EMBL/GenBank/DDBJ databases">
        <title>Indigenous Rhizobia Nodulating Common beans in Western Kenya.</title>
        <authorList>
            <person name="Wekesa C.S."/>
            <person name="Oelmueller R."/>
            <person name="Furch A.C."/>
        </authorList>
    </citation>
    <scope>NUCLEOTIDE SEQUENCE [LARGE SCALE GENOMIC DNA]</scope>
    <source>
        <strain evidence="2">BS3</strain>
        <plasmid evidence="1 2">pBS3d</plasmid>
    </source>
</reference>
<dbReference type="FunFam" id="3.30.70.270:FF:000001">
    <property type="entry name" value="Diguanylate cyclase domain protein"/>
    <property type="match status" value="1"/>
</dbReference>
<dbReference type="RefSeq" id="WP_064829505.1">
    <property type="nucleotide sequence ID" value="NZ_CP013541.1"/>
</dbReference>
<dbReference type="PANTHER" id="PTHR44757">
    <property type="entry name" value="DIGUANYLATE CYCLASE DGCP"/>
    <property type="match status" value="1"/>
</dbReference>
<dbReference type="InterPro" id="IPR035919">
    <property type="entry name" value="EAL_sf"/>
</dbReference>
<organism evidence="1 2">
    <name type="scientific">Rhizobium phaseoli</name>
    <dbReference type="NCBI Taxonomy" id="396"/>
    <lineage>
        <taxon>Bacteria</taxon>
        <taxon>Pseudomonadati</taxon>
        <taxon>Pseudomonadota</taxon>
        <taxon>Alphaproteobacteria</taxon>
        <taxon>Hyphomicrobiales</taxon>
        <taxon>Rhizobiaceae</taxon>
        <taxon>Rhizobium/Agrobacterium group</taxon>
        <taxon>Rhizobium</taxon>
    </lineage>
</organism>
<dbReference type="Pfam" id="PF00990">
    <property type="entry name" value="GGDEF"/>
    <property type="match status" value="1"/>
</dbReference>
<dbReference type="InterPro" id="IPR052155">
    <property type="entry name" value="Biofilm_reg_signaling"/>
</dbReference>
<dbReference type="PROSITE" id="PS50883">
    <property type="entry name" value="EAL"/>
    <property type="match status" value="1"/>
</dbReference>
<dbReference type="SMART" id="SM00267">
    <property type="entry name" value="GGDEF"/>
    <property type="match status" value="1"/>
</dbReference>
<dbReference type="EMBL" id="CP064935">
    <property type="protein sequence ID" value="QPK12837.1"/>
    <property type="molecule type" value="Genomic_DNA"/>
</dbReference>
<keyword evidence="1" id="KW-0614">Plasmid</keyword>
<dbReference type="InterPro" id="IPR001633">
    <property type="entry name" value="EAL_dom"/>
</dbReference>
<dbReference type="InterPro" id="IPR043128">
    <property type="entry name" value="Rev_trsase/Diguanyl_cyclase"/>
</dbReference>
<dbReference type="Pfam" id="PF00563">
    <property type="entry name" value="EAL"/>
    <property type="match status" value="1"/>
</dbReference>
<dbReference type="InterPro" id="IPR029787">
    <property type="entry name" value="Nucleotide_cyclase"/>
</dbReference>
<accession>A0A7X6ETU5</accession>
<dbReference type="InterPro" id="IPR000160">
    <property type="entry name" value="GGDEF_dom"/>
</dbReference>
<dbReference type="CDD" id="cd01948">
    <property type="entry name" value="EAL"/>
    <property type="match status" value="1"/>
</dbReference>
<protein>
    <submittedName>
        <fullName evidence="1">GGDEF and EAL domain-containing protein</fullName>
    </submittedName>
</protein>
<dbReference type="SUPFAM" id="SSF141868">
    <property type="entry name" value="EAL domain-like"/>
    <property type="match status" value="1"/>
</dbReference>
<dbReference type="AlphaFoldDB" id="A0A7X6ETU5"/>
<dbReference type="Gene3D" id="3.30.70.270">
    <property type="match status" value="1"/>
</dbReference>
<dbReference type="CDD" id="cd01949">
    <property type="entry name" value="GGDEF"/>
    <property type="match status" value="1"/>
</dbReference>
<evidence type="ECO:0000313" key="2">
    <source>
        <dbReference type="Proteomes" id="UP000540266"/>
    </source>
</evidence>
<geneLocation type="plasmid" evidence="1 2">
    <name>pBS3d</name>
</geneLocation>
<dbReference type="NCBIfam" id="TIGR00254">
    <property type="entry name" value="GGDEF"/>
    <property type="match status" value="1"/>
</dbReference>
<dbReference type="Gene3D" id="3.20.20.450">
    <property type="entry name" value="EAL domain"/>
    <property type="match status" value="1"/>
</dbReference>
<dbReference type="PANTHER" id="PTHR44757:SF2">
    <property type="entry name" value="BIOFILM ARCHITECTURE MAINTENANCE PROTEIN MBAA"/>
    <property type="match status" value="1"/>
</dbReference>